<comment type="caution">
    <text evidence="1">The sequence shown here is derived from an EMBL/GenBank/DDBJ whole genome shotgun (WGS) entry which is preliminary data.</text>
</comment>
<name>A0A2X1RIL9_9ACTO</name>
<dbReference type="OrthoDB" id="3268810at2"/>
<evidence type="ECO:0000313" key="1">
    <source>
        <dbReference type="EMBL" id="NMX02620.1"/>
    </source>
</evidence>
<proteinExistence type="predicted"/>
<protein>
    <recommendedName>
        <fullName evidence="3">DUF4129 domain-containing protein</fullName>
    </recommendedName>
</protein>
<accession>A0A2X1RIL9</accession>
<dbReference type="AlphaFoldDB" id="A0A2X1RIL9"/>
<sequence>MFAPVFTAFTVFPTDDSASDAPLGGAAGRELLERELEKPIYQEHHSILKGLISQLIELFSGAHFNPDLPSFNWIVVALLIAVMAAVATLLLTNSSWRIHAPTTGKKPKDSVVFDDNRSAIQYLAAARAAVGREDFSVAFLEQFRHLMKMCEGEGKLVIPPGLTAVEASQKLTRIAPNFGVDLNWAATQFNALRFGHRQALPADFHRIRILDENLERQIKSHSPLAHPSAQLAATAPTPALAAASTEVTS</sequence>
<organism evidence="1 2">
    <name type="scientific">Mobiluncus mulieris</name>
    <dbReference type="NCBI Taxonomy" id="2052"/>
    <lineage>
        <taxon>Bacteria</taxon>
        <taxon>Bacillati</taxon>
        <taxon>Actinomycetota</taxon>
        <taxon>Actinomycetes</taxon>
        <taxon>Actinomycetales</taxon>
        <taxon>Actinomycetaceae</taxon>
        <taxon>Mobiluncus</taxon>
    </lineage>
</organism>
<dbReference type="RefSeq" id="WP_004013227.1">
    <property type="nucleotide sequence ID" value="NZ_CAMPUA010000003.1"/>
</dbReference>
<evidence type="ECO:0008006" key="3">
    <source>
        <dbReference type="Google" id="ProtNLM"/>
    </source>
</evidence>
<dbReference type="Proteomes" id="UP000575397">
    <property type="component" value="Unassembled WGS sequence"/>
</dbReference>
<dbReference type="EMBL" id="JABCUS010000002">
    <property type="protein sequence ID" value="NMX02620.1"/>
    <property type="molecule type" value="Genomic_DNA"/>
</dbReference>
<gene>
    <name evidence="1" type="ORF">HHJ77_01385</name>
</gene>
<evidence type="ECO:0000313" key="2">
    <source>
        <dbReference type="Proteomes" id="UP000575397"/>
    </source>
</evidence>
<reference evidence="1 2" key="1">
    <citation type="submission" date="2020-04" db="EMBL/GenBank/DDBJ databases">
        <title>Antimicrobial susceptibility and clonality of vaginal-derived multi-drug resistant Mobiluncus isolates in China.</title>
        <authorList>
            <person name="Zhang X."/>
        </authorList>
    </citation>
    <scope>NUCLEOTIDE SEQUENCE [LARGE SCALE GENOMIC DNA]</scope>
    <source>
        <strain evidence="1 2">12</strain>
    </source>
</reference>